<dbReference type="KEGG" id="cyt:cce_4882"/>
<sequence length="39" mass="4412">MEQKTNKTAQAFQQLEVGLAELLESGDWQRIPHHAIPVP</sequence>
<gene>
    <name evidence="1" type="ordered locus">cce_4882</name>
</gene>
<keyword evidence="2" id="KW-1185">Reference proteome</keyword>
<name>B1X267_CROS5</name>
<proteinExistence type="predicted"/>
<evidence type="ECO:0000313" key="1">
    <source>
        <dbReference type="EMBL" id="ACB54228.1"/>
    </source>
</evidence>
<dbReference type="EMBL" id="CP000807">
    <property type="protein sequence ID" value="ACB54228.1"/>
    <property type="molecule type" value="Genomic_DNA"/>
</dbReference>
<dbReference type="STRING" id="43989.cce_4882"/>
<dbReference type="HOGENOM" id="CLU_3308336_0_0_3"/>
<organism evidence="1 2">
    <name type="scientific">Crocosphaera subtropica (strain ATCC 51142 / BH68)</name>
    <name type="common">Cyanothece sp. (strain ATCC 51142)</name>
    <dbReference type="NCBI Taxonomy" id="43989"/>
    <lineage>
        <taxon>Bacteria</taxon>
        <taxon>Bacillati</taxon>
        <taxon>Cyanobacteriota</taxon>
        <taxon>Cyanophyceae</taxon>
        <taxon>Oscillatoriophycideae</taxon>
        <taxon>Chroococcales</taxon>
        <taxon>Aphanothecaceae</taxon>
        <taxon>Crocosphaera</taxon>
        <taxon>Crocosphaera subtropica</taxon>
    </lineage>
</organism>
<dbReference type="AlphaFoldDB" id="B1X267"/>
<protein>
    <submittedName>
        <fullName evidence="1">Uncharacterized protein</fullName>
    </submittedName>
</protein>
<accession>B1X267</accession>
<dbReference type="Proteomes" id="UP000001203">
    <property type="component" value="Chromosome linear"/>
</dbReference>
<reference evidence="1 2" key="1">
    <citation type="journal article" date="2008" name="Proc. Natl. Acad. Sci. U.S.A.">
        <title>The genome of Cyanothece 51142, a unicellular diazotrophic cyanobacterium important in the marine nitrogen cycle.</title>
        <authorList>
            <person name="Welsh E.A."/>
            <person name="Liberton M."/>
            <person name="Stoeckel J."/>
            <person name="Loh T."/>
            <person name="Elvitigala T."/>
            <person name="Wang C."/>
            <person name="Wollam A."/>
            <person name="Fulton R.S."/>
            <person name="Clifton S.W."/>
            <person name="Jacobs J.M."/>
            <person name="Aurora R."/>
            <person name="Ghosh B.K."/>
            <person name="Sherman L.A."/>
            <person name="Smith R.D."/>
            <person name="Wilson R.K."/>
            <person name="Pakrasi H.B."/>
        </authorList>
    </citation>
    <scope>NUCLEOTIDE SEQUENCE [LARGE SCALE GENOMIC DNA]</scope>
    <source>
        <strain evidence="2">ATCC 51142 / BH68</strain>
    </source>
</reference>
<evidence type="ECO:0000313" key="2">
    <source>
        <dbReference type="Proteomes" id="UP000001203"/>
    </source>
</evidence>